<dbReference type="OMA" id="GAQTPVM"/>
<reference evidence="6 8" key="2">
    <citation type="journal article" date="2013" name="Nature">
        <title>Insights into bilaterian evolution from three spiralian genomes.</title>
        <authorList>
            <person name="Simakov O."/>
            <person name="Marletaz F."/>
            <person name="Cho S.J."/>
            <person name="Edsinger-Gonzales E."/>
            <person name="Havlak P."/>
            <person name="Hellsten U."/>
            <person name="Kuo D.H."/>
            <person name="Larsson T."/>
            <person name="Lv J."/>
            <person name="Arendt D."/>
            <person name="Savage R."/>
            <person name="Osoegawa K."/>
            <person name="de Jong P."/>
            <person name="Grimwood J."/>
            <person name="Chapman J.A."/>
            <person name="Shapiro H."/>
            <person name="Aerts A."/>
            <person name="Otillar R.P."/>
            <person name="Terry A.Y."/>
            <person name="Boore J.L."/>
            <person name="Grigoriev I.V."/>
            <person name="Lindberg D.R."/>
            <person name="Seaver E.C."/>
            <person name="Weisblat D.A."/>
            <person name="Putnam N.H."/>
            <person name="Rokhsar D.S."/>
        </authorList>
    </citation>
    <scope>NUCLEOTIDE SEQUENCE</scope>
    <source>
        <strain evidence="6 8">I ESC-2004</strain>
    </source>
</reference>
<dbReference type="Proteomes" id="UP000014760">
    <property type="component" value="Unassembled WGS sequence"/>
</dbReference>
<organism evidence="6">
    <name type="scientific">Capitella teleta</name>
    <name type="common">Polychaete worm</name>
    <dbReference type="NCBI Taxonomy" id="283909"/>
    <lineage>
        <taxon>Eukaryota</taxon>
        <taxon>Metazoa</taxon>
        <taxon>Spiralia</taxon>
        <taxon>Lophotrochozoa</taxon>
        <taxon>Annelida</taxon>
        <taxon>Polychaeta</taxon>
        <taxon>Sedentaria</taxon>
        <taxon>Scolecida</taxon>
        <taxon>Capitellidae</taxon>
        <taxon>Capitella</taxon>
    </lineage>
</organism>
<dbReference type="PRINTS" id="PR00081">
    <property type="entry name" value="GDHRDH"/>
</dbReference>
<evidence type="ECO:0000256" key="2">
    <source>
        <dbReference type="ARBA" id="ARBA00022857"/>
    </source>
</evidence>
<dbReference type="InterPro" id="IPR045313">
    <property type="entry name" value="CBR1-like"/>
</dbReference>
<proteinExistence type="inferred from homology"/>
<keyword evidence="2" id="KW-0521">NADP</keyword>
<dbReference type="PRINTS" id="PR00080">
    <property type="entry name" value="SDRFAMILY"/>
</dbReference>
<dbReference type="PANTHER" id="PTHR43963">
    <property type="entry name" value="CARBONYL REDUCTASE 1-RELATED"/>
    <property type="match status" value="1"/>
</dbReference>
<keyword evidence="8" id="KW-1185">Reference proteome</keyword>
<dbReference type="InterPro" id="IPR036291">
    <property type="entry name" value="NAD(P)-bd_dom_sf"/>
</dbReference>
<dbReference type="STRING" id="283909.R7TM64"/>
<evidence type="ECO:0000313" key="7">
    <source>
        <dbReference type="EnsemblMetazoa" id="CapteP4988"/>
    </source>
</evidence>
<evidence type="ECO:0000256" key="5">
    <source>
        <dbReference type="RuleBase" id="RU000363"/>
    </source>
</evidence>
<dbReference type="EMBL" id="AMQN01012155">
    <property type="status" value="NOT_ANNOTATED_CDS"/>
    <property type="molecule type" value="Genomic_DNA"/>
</dbReference>
<evidence type="ECO:0000313" key="6">
    <source>
        <dbReference type="EMBL" id="ELT94734.1"/>
    </source>
</evidence>
<dbReference type="EnsemblMetazoa" id="CapteT4988">
    <property type="protein sequence ID" value="CapteP4988"/>
    <property type="gene ID" value="CapteG4988"/>
</dbReference>
<keyword evidence="3" id="KW-0560">Oxidoreductase</keyword>
<dbReference type="SUPFAM" id="SSF51735">
    <property type="entry name" value="NAD(P)-binding Rossmann-fold domains"/>
    <property type="match status" value="1"/>
</dbReference>
<dbReference type="AlphaFoldDB" id="R7TM64"/>
<reference evidence="7" key="3">
    <citation type="submission" date="2015-06" db="UniProtKB">
        <authorList>
            <consortium name="EnsemblMetazoa"/>
        </authorList>
    </citation>
    <scope>IDENTIFICATION</scope>
</reference>
<evidence type="ECO:0000313" key="8">
    <source>
        <dbReference type="Proteomes" id="UP000014760"/>
    </source>
</evidence>
<accession>R7TM64</accession>
<dbReference type="Gene3D" id="3.40.50.720">
    <property type="entry name" value="NAD(P)-binding Rossmann-like Domain"/>
    <property type="match status" value="1"/>
</dbReference>
<evidence type="ECO:0000256" key="4">
    <source>
        <dbReference type="ARBA" id="ARBA00026118"/>
    </source>
</evidence>
<protein>
    <recommendedName>
        <fullName evidence="4">carbonyl reductase (NADPH)</fullName>
        <ecNumber evidence="4">1.1.1.184</ecNumber>
    </recommendedName>
</protein>
<dbReference type="EMBL" id="KB309336">
    <property type="protein sequence ID" value="ELT94734.1"/>
    <property type="molecule type" value="Genomic_DNA"/>
</dbReference>
<evidence type="ECO:0000256" key="3">
    <source>
        <dbReference type="ARBA" id="ARBA00023002"/>
    </source>
</evidence>
<dbReference type="EC" id="1.1.1.184" evidence="4"/>
<dbReference type="PANTHER" id="PTHR43963:SF4">
    <property type="entry name" value="CARBONYL REDUCTASE (NADPH)"/>
    <property type="match status" value="1"/>
</dbReference>
<dbReference type="HOGENOM" id="CLU_010194_9_0_1"/>
<sequence>MAKVAVVTGSNKGIGYAIVRGLCKKFDGDVILTARDEGRGLEAVSLLQKEGLHPKFHQLDIEDQRSIDQLKEFLMQNYGGLDVLVNNAGRSFRMDAIEPFAEQAEVTVDTNYMGTLAVLETMLPILNNGARVVNMSSVLSSYAFRKSGAAKQKKMRDATCIENVTGLMNNFVQSAKNGVHEKEGWPSIGDYGQPAVYGVSKIGLSMLSPIIQKLLDDDNSRSDIVINACCPGYTATALTDYKGVNTIDEGADTPLYLVLLSPNVTQPRGQFVYNRKIEDWTTFEL</sequence>
<dbReference type="InterPro" id="IPR002347">
    <property type="entry name" value="SDR_fam"/>
</dbReference>
<dbReference type="GO" id="GO:0004090">
    <property type="term" value="F:carbonyl reductase (NADPH) activity"/>
    <property type="evidence" value="ECO:0007669"/>
    <property type="project" value="UniProtKB-EC"/>
</dbReference>
<name>R7TM64_CAPTE</name>
<dbReference type="Pfam" id="PF00106">
    <property type="entry name" value="adh_short"/>
    <property type="match status" value="1"/>
</dbReference>
<reference evidence="8" key="1">
    <citation type="submission" date="2012-12" db="EMBL/GenBank/DDBJ databases">
        <authorList>
            <person name="Hellsten U."/>
            <person name="Grimwood J."/>
            <person name="Chapman J.A."/>
            <person name="Shapiro H."/>
            <person name="Aerts A."/>
            <person name="Otillar R.P."/>
            <person name="Terry A.Y."/>
            <person name="Boore J.L."/>
            <person name="Simakov O."/>
            <person name="Marletaz F."/>
            <person name="Cho S.-J."/>
            <person name="Edsinger-Gonzales E."/>
            <person name="Havlak P."/>
            <person name="Kuo D.-H."/>
            <person name="Larsson T."/>
            <person name="Lv J."/>
            <person name="Arendt D."/>
            <person name="Savage R."/>
            <person name="Osoegawa K."/>
            <person name="de Jong P."/>
            <person name="Lindberg D.R."/>
            <person name="Seaver E.C."/>
            <person name="Weisblat D.A."/>
            <person name="Putnam N.H."/>
            <person name="Grigoriev I.V."/>
            <person name="Rokhsar D.S."/>
        </authorList>
    </citation>
    <scope>NUCLEOTIDE SEQUENCE</scope>
    <source>
        <strain evidence="8">I ESC-2004</strain>
    </source>
</reference>
<dbReference type="CDD" id="cd05324">
    <property type="entry name" value="carb_red_PTCR-like_SDR_c"/>
    <property type="match status" value="1"/>
</dbReference>
<evidence type="ECO:0000256" key="1">
    <source>
        <dbReference type="ARBA" id="ARBA00006484"/>
    </source>
</evidence>
<gene>
    <name evidence="6" type="ORF">CAPTEDRAFT_4988</name>
</gene>
<dbReference type="OrthoDB" id="7289984at2759"/>
<comment type="similarity">
    <text evidence="1 5">Belongs to the short-chain dehydrogenases/reductases (SDR) family.</text>
</comment>